<evidence type="ECO:0000313" key="1">
    <source>
        <dbReference type="EMBL" id="CAJ2666801.1"/>
    </source>
</evidence>
<gene>
    <name evidence="1" type="ORF">MILVUS5_LOCUS31541</name>
</gene>
<sequence length="885" mass="102273">MFKLNRDRVLSIGIQSLGLRCTPEKTMDARFDSMEQKLGNIETKLQQIRQMLLEQQSRPPVTVEQFRELIQEERARRNRLRGQPRGRVHHYHEEEEWSDNSAWSWDSHQPPQTDGGNHNFYDVREETHLNKSEFQPETIVMKVSETTVKVETEKIRVLSTMADNDCVHRSAVQPSPTWQNTTRPVTAPPQRVLPLKPLKSPNAELNHHRSQTPRLPSKPLDTGRSVTVLSQRSSPDSDLHERISANTDIQERKEQVIVIKPPPKPPDLYRLVLVPPWREPPDMGVEISLMENVEGFLLLKKERRVVLISYMVGLALNSVDLTWIRKENQRANGSIGKVGISFNIMGQTQIKFCLILKELAMWAGIELLSLVQFNDNNWIMKKEGVGTVDYMNLKGIETGQCFVLGELGQTLDPMDLVQCYHITSVQEKRFCNGMALCWRILTHLLPPNDDYSVLQGGGKLHGNAHYAERMYEYMVMLTIQVDDDLVRGYTKEIEVMLHEQFLFDNLLEFIRSLKEFVDPRNTTKFLKFIILVLNGRNMKEETISVHLFIHTMNCYMEDIESGFLMLLEKPIAYALDPLDTSMEVFIFLAGPMIDYVRASVILKESNCRSPRDRVSEVVLQIRLFEADSTSFQPWDPGKEPILGSEYGIDQWPFCIAYALVLCYILRLSKHENYKFSKIIGGLGDMLITTFEFQEGVNFCNQSCLQKFLEIIIFSSILKFSKNATQVMVSKEVPRSLASIIIWKDKFVLKFLDFLQAVHAMFMKSSTSDKFLTTFLMFTWNLSVCYLEGLFHLANVKMVVLNSSVRIIPWDPGKFNVFMAKVACECYWRNFLSIYCLLNWVFGRRNHFQPLPTGLNEESQLEPEPEEALDTRRNDQGEVEVLVKWE</sequence>
<comment type="caution">
    <text evidence="1">The sequence shown here is derived from an EMBL/GenBank/DDBJ whole genome shotgun (WGS) entry which is preliminary data.</text>
</comment>
<dbReference type="Proteomes" id="UP001177021">
    <property type="component" value="Unassembled WGS sequence"/>
</dbReference>
<reference evidence="1" key="1">
    <citation type="submission" date="2023-10" db="EMBL/GenBank/DDBJ databases">
        <authorList>
            <person name="Rodriguez Cubillos JULIANA M."/>
            <person name="De Vega J."/>
        </authorList>
    </citation>
    <scope>NUCLEOTIDE SEQUENCE</scope>
</reference>
<keyword evidence="2" id="KW-1185">Reference proteome</keyword>
<dbReference type="EMBL" id="CASHSV030000513">
    <property type="protein sequence ID" value="CAJ2666801.1"/>
    <property type="molecule type" value="Genomic_DNA"/>
</dbReference>
<name>A0ACB0LC07_TRIPR</name>
<accession>A0ACB0LC07</accession>
<proteinExistence type="predicted"/>
<evidence type="ECO:0000313" key="2">
    <source>
        <dbReference type="Proteomes" id="UP001177021"/>
    </source>
</evidence>
<protein>
    <submittedName>
        <fullName evidence="1">Uncharacterized protein</fullName>
    </submittedName>
</protein>
<organism evidence="1 2">
    <name type="scientific">Trifolium pratense</name>
    <name type="common">Red clover</name>
    <dbReference type="NCBI Taxonomy" id="57577"/>
    <lineage>
        <taxon>Eukaryota</taxon>
        <taxon>Viridiplantae</taxon>
        <taxon>Streptophyta</taxon>
        <taxon>Embryophyta</taxon>
        <taxon>Tracheophyta</taxon>
        <taxon>Spermatophyta</taxon>
        <taxon>Magnoliopsida</taxon>
        <taxon>eudicotyledons</taxon>
        <taxon>Gunneridae</taxon>
        <taxon>Pentapetalae</taxon>
        <taxon>rosids</taxon>
        <taxon>fabids</taxon>
        <taxon>Fabales</taxon>
        <taxon>Fabaceae</taxon>
        <taxon>Papilionoideae</taxon>
        <taxon>50 kb inversion clade</taxon>
        <taxon>NPAAA clade</taxon>
        <taxon>Hologalegina</taxon>
        <taxon>IRL clade</taxon>
        <taxon>Trifolieae</taxon>
        <taxon>Trifolium</taxon>
    </lineage>
</organism>